<dbReference type="InterPro" id="IPR057808">
    <property type="entry name" value="YxiG"/>
</dbReference>
<comment type="caution">
    <text evidence="1">The sequence shown here is derived from an EMBL/GenBank/DDBJ whole genome shotgun (WGS) entry which is preliminary data.</text>
</comment>
<dbReference type="EMBL" id="JACSQT010000001">
    <property type="protein sequence ID" value="MBD7936259.1"/>
    <property type="molecule type" value="Genomic_DNA"/>
</dbReference>
<evidence type="ECO:0000313" key="1">
    <source>
        <dbReference type="EMBL" id="MBD7936259.1"/>
    </source>
</evidence>
<evidence type="ECO:0000313" key="2">
    <source>
        <dbReference type="Proteomes" id="UP000657931"/>
    </source>
</evidence>
<protein>
    <submittedName>
        <fullName evidence="1">Uncharacterized protein</fullName>
    </submittedName>
</protein>
<accession>A0ABR8QL70</accession>
<dbReference type="Pfam" id="PF24711">
    <property type="entry name" value="YxiG"/>
    <property type="match status" value="1"/>
</dbReference>
<organism evidence="1 2">
    <name type="scientific">Cytobacillus stercorigallinarum</name>
    <dbReference type="NCBI Taxonomy" id="2762240"/>
    <lineage>
        <taxon>Bacteria</taxon>
        <taxon>Bacillati</taxon>
        <taxon>Bacillota</taxon>
        <taxon>Bacilli</taxon>
        <taxon>Bacillales</taxon>
        <taxon>Bacillaceae</taxon>
        <taxon>Cytobacillus</taxon>
    </lineage>
</organism>
<dbReference type="RefSeq" id="WP_191811227.1">
    <property type="nucleotide sequence ID" value="NZ_JACSQT010000001.1"/>
</dbReference>
<sequence>MSSDLNRINTLFAEKAEYWDLDDLQIDYLNETISLKLLSCHKQQIKKTYIFIKEVMSFFVYQEAIEGTIRLNDRRFTEANLLSEISYHNNGFGHIKIENLESDLKEIEKLHAKTNFYFQVNNKDNFFIEANSVQINDELFVNLLAESGTLKYID</sequence>
<proteinExistence type="predicted"/>
<reference evidence="1 2" key="1">
    <citation type="submission" date="2020-08" db="EMBL/GenBank/DDBJ databases">
        <title>A Genomic Blueprint of the Chicken Gut Microbiome.</title>
        <authorList>
            <person name="Gilroy R."/>
            <person name="Ravi A."/>
            <person name="Getino M."/>
            <person name="Pursley I."/>
            <person name="Horton D.L."/>
            <person name="Alikhan N.-F."/>
            <person name="Baker D."/>
            <person name="Gharbi K."/>
            <person name="Hall N."/>
            <person name="Watson M."/>
            <person name="Adriaenssens E.M."/>
            <person name="Foster-Nyarko E."/>
            <person name="Jarju S."/>
            <person name="Secka A."/>
            <person name="Antonio M."/>
            <person name="Oren A."/>
            <person name="Chaudhuri R."/>
            <person name="La Ragione R.M."/>
            <person name="Hildebrand F."/>
            <person name="Pallen M.J."/>
        </authorList>
    </citation>
    <scope>NUCLEOTIDE SEQUENCE [LARGE SCALE GENOMIC DNA]</scope>
    <source>
        <strain evidence="1 2">Sa5YUA1</strain>
    </source>
</reference>
<keyword evidence="2" id="KW-1185">Reference proteome</keyword>
<dbReference type="Proteomes" id="UP000657931">
    <property type="component" value="Unassembled WGS sequence"/>
</dbReference>
<gene>
    <name evidence="1" type="ORF">H9655_04400</name>
</gene>
<name>A0ABR8QL70_9BACI</name>